<dbReference type="Proteomes" id="UP000279307">
    <property type="component" value="Chromosome 2"/>
</dbReference>
<dbReference type="EMBL" id="KK107323">
    <property type="protein sequence ID" value="EZA52631.1"/>
    <property type="molecule type" value="Genomic_DNA"/>
</dbReference>
<feature type="chain" id="PRO_5035982922" evidence="2">
    <location>
        <begin position="24"/>
        <end position="223"/>
    </location>
</feature>
<dbReference type="EMBL" id="QOIP01000002">
    <property type="protein sequence ID" value="RLU25808.1"/>
    <property type="molecule type" value="Genomic_DNA"/>
</dbReference>
<organism evidence="3 5">
    <name type="scientific">Ooceraea biroi</name>
    <name type="common">Clonal raider ant</name>
    <name type="synonym">Cerapachys biroi</name>
    <dbReference type="NCBI Taxonomy" id="2015173"/>
    <lineage>
        <taxon>Eukaryota</taxon>
        <taxon>Metazoa</taxon>
        <taxon>Ecdysozoa</taxon>
        <taxon>Arthropoda</taxon>
        <taxon>Hexapoda</taxon>
        <taxon>Insecta</taxon>
        <taxon>Pterygota</taxon>
        <taxon>Neoptera</taxon>
        <taxon>Endopterygota</taxon>
        <taxon>Hymenoptera</taxon>
        <taxon>Apocrita</taxon>
        <taxon>Aculeata</taxon>
        <taxon>Formicoidea</taxon>
        <taxon>Formicidae</taxon>
        <taxon>Dorylinae</taxon>
        <taxon>Ooceraea</taxon>
    </lineage>
</organism>
<evidence type="ECO:0000313" key="5">
    <source>
        <dbReference type="Proteomes" id="UP000053097"/>
    </source>
</evidence>
<proteinExistence type="predicted"/>
<evidence type="ECO:0000313" key="6">
    <source>
        <dbReference type="Proteomes" id="UP000279307"/>
    </source>
</evidence>
<reference evidence="3 5" key="1">
    <citation type="journal article" date="2014" name="Curr. Biol.">
        <title>The genome of the clonal raider ant Cerapachys biroi.</title>
        <authorList>
            <person name="Oxley P.R."/>
            <person name="Ji L."/>
            <person name="Fetter-Pruneda I."/>
            <person name="McKenzie S.K."/>
            <person name="Li C."/>
            <person name="Hu H."/>
            <person name="Zhang G."/>
            <person name="Kronauer D.J."/>
        </authorList>
    </citation>
    <scope>NUCLEOTIDE SEQUENCE [LARGE SCALE GENOMIC DNA]</scope>
</reference>
<dbReference type="OMA" id="INDAREC"/>
<keyword evidence="1" id="KW-0175">Coiled coil</keyword>
<keyword evidence="5" id="KW-1185">Reference proteome</keyword>
<feature type="signal peptide" evidence="2">
    <location>
        <begin position="1"/>
        <end position="23"/>
    </location>
</feature>
<name>A0A026WAH3_OOCBI</name>
<feature type="coiled-coil region" evidence="1">
    <location>
        <begin position="119"/>
        <end position="146"/>
    </location>
</feature>
<evidence type="ECO:0000313" key="3">
    <source>
        <dbReference type="EMBL" id="EZA52631.1"/>
    </source>
</evidence>
<evidence type="ECO:0000313" key="4">
    <source>
        <dbReference type="EMBL" id="RLU25808.1"/>
    </source>
</evidence>
<reference evidence="4 6" key="2">
    <citation type="journal article" date="2018" name="Genome Res.">
        <title>The genomic architecture and molecular evolution of ant odorant receptors.</title>
        <authorList>
            <person name="McKenzie S.K."/>
            <person name="Kronauer D.J.C."/>
        </authorList>
    </citation>
    <scope>NUCLEOTIDE SEQUENCE [LARGE SCALE GENOMIC DNA]</scope>
    <source>
        <strain evidence="4">Clonal line C1</strain>
    </source>
</reference>
<gene>
    <name evidence="4" type="ORF">DMN91_001968</name>
    <name evidence="3" type="ORF">X777_08114</name>
</gene>
<sequence length="223" mass="24824">MSKVTIISFIVVAICLNLQIVTAGLFNNPLLDNPLLKNAKDITNSLKNIAEKGQNAVEHIGNNALDIGKNLIPGLPGRNNGHSDKNNRNSTACNNLYDEIFTTLSEMAAAFYSCVLNSTESVRSDLQDLANSAKKLQNDLVREFRNASKCFQNPTNLIPCITKEGKNMGDLLPAFEQLLTSFYDILKTIPDLKRCYVTSHFQKAEHNFNDILQKLIPCFESIF</sequence>
<protein>
    <submittedName>
        <fullName evidence="3">Uncharacterized protein</fullName>
    </submittedName>
</protein>
<dbReference type="Proteomes" id="UP000053097">
    <property type="component" value="Unassembled WGS sequence"/>
</dbReference>
<dbReference type="OrthoDB" id="7548686at2759"/>
<evidence type="ECO:0000256" key="1">
    <source>
        <dbReference type="SAM" id="Coils"/>
    </source>
</evidence>
<reference evidence="4" key="3">
    <citation type="submission" date="2018-07" db="EMBL/GenBank/DDBJ databases">
        <authorList>
            <person name="Mckenzie S.K."/>
            <person name="Kronauer D.J.C."/>
        </authorList>
    </citation>
    <scope>NUCLEOTIDE SEQUENCE</scope>
    <source>
        <strain evidence="4">Clonal line C1</strain>
    </source>
</reference>
<keyword evidence="2" id="KW-0732">Signal</keyword>
<accession>A0A026WAH3</accession>
<dbReference type="AlphaFoldDB" id="A0A026WAH3"/>
<evidence type="ECO:0000256" key="2">
    <source>
        <dbReference type="SAM" id="SignalP"/>
    </source>
</evidence>